<dbReference type="Proteomes" id="UP000829398">
    <property type="component" value="Chromosome 8"/>
</dbReference>
<reference evidence="2" key="1">
    <citation type="journal article" date="2023" name="Hortic. Res.">
        <title>A chromosome-level phased genome enabling allele-level studies in sweet orange: a case study on citrus Huanglongbing tolerance.</title>
        <authorList>
            <person name="Wu B."/>
            <person name="Yu Q."/>
            <person name="Deng Z."/>
            <person name="Duan Y."/>
            <person name="Luo F."/>
            <person name="Gmitter F. Jr."/>
        </authorList>
    </citation>
    <scope>NUCLEOTIDE SEQUENCE [LARGE SCALE GENOMIC DNA]</scope>
    <source>
        <strain evidence="2">cv. Valencia</strain>
    </source>
</reference>
<accession>A0ACB8IZU8</accession>
<gene>
    <name evidence="1" type="ORF">KPL71_025141</name>
</gene>
<dbReference type="EMBL" id="CM039177">
    <property type="protein sequence ID" value="KAH9701856.1"/>
    <property type="molecule type" value="Genomic_DNA"/>
</dbReference>
<sequence length="387" mass="42962">MGDNEIKITVKFCGRPIPITLSPDSTVLRLKNLLLPLTNVLPRGQKLIFKGKVLANEETLGVAGVTNGVKLMLIGTQGVHQGDGPILKEAQSPITSRKTDRVRDMKMVPVGKTSSERWKATGVIAMAEHNLKAIPDEVWDCSPFIRVLDIRTNSIQCVPDQIDGLTGLKKLLLDANDLSNDSISWVQLAKLKHLTVLSISRNCFYSNDALMMMISLNSLPGILGHLTALQHLDVSNNKLTTLPTEIGLLSKLEVLKANNNRISFLPESIGNCTSLIEIDLSSNLLSELPVTLENLHYLKALHLDNNALKSLPTTLFSKCVQLSTLELHNTEITMDALRQLEGWDDFDKRRRAKHQKQLDFRVMGSTEFDEEVDEEEDPSFLETPGVD</sequence>
<evidence type="ECO:0000313" key="2">
    <source>
        <dbReference type="Proteomes" id="UP000829398"/>
    </source>
</evidence>
<keyword evidence="2" id="KW-1185">Reference proteome</keyword>
<evidence type="ECO:0000313" key="1">
    <source>
        <dbReference type="EMBL" id="KAH9701856.1"/>
    </source>
</evidence>
<name>A0ACB8IZU8_CITSI</name>
<protein>
    <submittedName>
        <fullName evidence="1">LRR repeats and ubiquitin-like domain-containing protein</fullName>
    </submittedName>
</protein>
<comment type="caution">
    <text evidence="1">The sequence shown here is derived from an EMBL/GenBank/DDBJ whole genome shotgun (WGS) entry which is preliminary data.</text>
</comment>
<organism evidence="1 2">
    <name type="scientific">Citrus sinensis</name>
    <name type="common">Sweet orange</name>
    <name type="synonym">Citrus aurantium var. sinensis</name>
    <dbReference type="NCBI Taxonomy" id="2711"/>
    <lineage>
        <taxon>Eukaryota</taxon>
        <taxon>Viridiplantae</taxon>
        <taxon>Streptophyta</taxon>
        <taxon>Embryophyta</taxon>
        <taxon>Tracheophyta</taxon>
        <taxon>Spermatophyta</taxon>
        <taxon>Magnoliopsida</taxon>
        <taxon>eudicotyledons</taxon>
        <taxon>Gunneridae</taxon>
        <taxon>Pentapetalae</taxon>
        <taxon>rosids</taxon>
        <taxon>malvids</taxon>
        <taxon>Sapindales</taxon>
        <taxon>Rutaceae</taxon>
        <taxon>Aurantioideae</taxon>
        <taxon>Citrus</taxon>
    </lineage>
</organism>
<proteinExistence type="predicted"/>